<accession>A0A939JRR9</accession>
<proteinExistence type="predicted"/>
<feature type="region of interest" description="Disordered" evidence="1">
    <location>
        <begin position="76"/>
        <end position="97"/>
    </location>
</feature>
<feature type="chain" id="PRO_5037671286" evidence="2">
    <location>
        <begin position="28"/>
        <end position="152"/>
    </location>
</feature>
<comment type="caution">
    <text evidence="3">The sequence shown here is derived from an EMBL/GenBank/DDBJ whole genome shotgun (WGS) entry which is preliminary data.</text>
</comment>
<organism evidence="3 4">
    <name type="scientific">Jiella flava</name>
    <dbReference type="NCBI Taxonomy" id="2816857"/>
    <lineage>
        <taxon>Bacteria</taxon>
        <taxon>Pseudomonadati</taxon>
        <taxon>Pseudomonadota</taxon>
        <taxon>Alphaproteobacteria</taxon>
        <taxon>Hyphomicrobiales</taxon>
        <taxon>Aurantimonadaceae</taxon>
        <taxon>Jiella</taxon>
    </lineage>
</organism>
<feature type="signal peptide" evidence="2">
    <location>
        <begin position="1"/>
        <end position="27"/>
    </location>
</feature>
<keyword evidence="4" id="KW-1185">Reference proteome</keyword>
<evidence type="ECO:0000313" key="4">
    <source>
        <dbReference type="Proteomes" id="UP000664122"/>
    </source>
</evidence>
<evidence type="ECO:0000313" key="3">
    <source>
        <dbReference type="EMBL" id="MBO0662193.1"/>
    </source>
</evidence>
<keyword evidence="2" id="KW-0732">Signal</keyword>
<evidence type="ECO:0000256" key="1">
    <source>
        <dbReference type="SAM" id="MobiDB-lite"/>
    </source>
</evidence>
<reference evidence="3" key="1">
    <citation type="submission" date="2021-03" db="EMBL/GenBank/DDBJ databases">
        <title>Whole genome sequence of Jiella sp. CQZ9-1.</title>
        <authorList>
            <person name="Tuo L."/>
        </authorList>
    </citation>
    <scope>NUCLEOTIDE SEQUENCE</scope>
    <source>
        <strain evidence="3">CQZ9-1</strain>
    </source>
</reference>
<evidence type="ECO:0000256" key="2">
    <source>
        <dbReference type="SAM" id="SignalP"/>
    </source>
</evidence>
<dbReference type="Proteomes" id="UP000664122">
    <property type="component" value="Unassembled WGS sequence"/>
</dbReference>
<name>A0A939JRR9_9HYPH</name>
<dbReference type="EMBL" id="JAFMPP010000004">
    <property type="protein sequence ID" value="MBO0662193.1"/>
    <property type="molecule type" value="Genomic_DNA"/>
</dbReference>
<sequence length="152" mass="14320">MQAKVGFSSAPLIAIGLVLSLATPTLSQVSAGVGASVGGGSGVNAGGGASIGGDSGVNAGVGASIGGGSGADTGVGASIGGTGQTTTGTTTTSAGAPGLNAQQQQYYNAVQNMSSSERIATVKRCRAIMANPGSYGDDLVALCQVVAKVASR</sequence>
<dbReference type="RefSeq" id="WP_207256966.1">
    <property type="nucleotide sequence ID" value="NZ_JAFMPP010000004.1"/>
</dbReference>
<gene>
    <name evidence="3" type="ORF">J1C48_06370</name>
</gene>
<dbReference type="AlphaFoldDB" id="A0A939JRR9"/>
<protein>
    <submittedName>
        <fullName evidence="3">Uncharacterized protein</fullName>
    </submittedName>
</protein>